<evidence type="ECO:0000256" key="2">
    <source>
        <dbReference type="SAM" id="MobiDB-lite"/>
    </source>
</evidence>
<dbReference type="GO" id="GO:0008168">
    <property type="term" value="F:methyltransferase activity"/>
    <property type="evidence" value="ECO:0007669"/>
    <property type="project" value="UniProtKB-KW"/>
</dbReference>
<keyword evidence="1" id="KW-0808">Transferase</keyword>
<sequence length="270" mass="28575">MSAGRPEGRYGEDVFPPGQAGEGERIDFGALAYDDVTMARLRALGAGPGWSCLDVGAGTGTVARRLLDEAGVAGVLAVDRDVRFLAARPGLEVLRADVTGPDFLPGRRFRLVHARFVLMHLPERERVLAALADHVEPGGVLVVSDAVDLTSDRAPGDPYAVAMRAMWEGLRATIGTDVSGVPSYPRLLRAAGLLPVAAEMHVPPLVPGSPISRFWADTWERGRAAMLGTGLLDDAGIDAAVRYLRSRECAALSAGMLTAWGWKPGETPSG</sequence>
<evidence type="ECO:0000256" key="1">
    <source>
        <dbReference type="ARBA" id="ARBA00022679"/>
    </source>
</evidence>
<dbReference type="InterPro" id="IPR029063">
    <property type="entry name" value="SAM-dependent_MTases_sf"/>
</dbReference>
<dbReference type="CDD" id="cd02440">
    <property type="entry name" value="AdoMet_MTases"/>
    <property type="match status" value="1"/>
</dbReference>
<proteinExistence type="predicted"/>
<dbReference type="RefSeq" id="WP_344158283.1">
    <property type="nucleotide sequence ID" value="NZ_BAAABV010000015.1"/>
</dbReference>
<dbReference type="GO" id="GO:0032259">
    <property type="term" value="P:methylation"/>
    <property type="evidence" value="ECO:0007669"/>
    <property type="project" value="UniProtKB-KW"/>
</dbReference>
<gene>
    <name evidence="3" type="ORF">GCM10010302_28970</name>
</gene>
<feature type="region of interest" description="Disordered" evidence="2">
    <location>
        <begin position="1"/>
        <end position="21"/>
    </location>
</feature>
<dbReference type="Gene3D" id="3.40.50.150">
    <property type="entry name" value="Vaccinia Virus protein VP39"/>
    <property type="match status" value="1"/>
</dbReference>
<dbReference type="EMBL" id="BAAABV010000015">
    <property type="protein sequence ID" value="GAA0288831.1"/>
    <property type="molecule type" value="Genomic_DNA"/>
</dbReference>
<protein>
    <submittedName>
        <fullName evidence="3">Methyltransferase domain-containing protein</fullName>
    </submittedName>
</protein>
<comment type="caution">
    <text evidence="3">The sequence shown here is derived from an EMBL/GenBank/DDBJ whole genome shotgun (WGS) entry which is preliminary data.</text>
</comment>
<dbReference type="Proteomes" id="UP001501867">
    <property type="component" value="Unassembled WGS sequence"/>
</dbReference>
<dbReference type="PANTHER" id="PTHR43861:SF3">
    <property type="entry name" value="PUTATIVE (AFU_ORTHOLOGUE AFUA_2G14390)-RELATED"/>
    <property type="match status" value="1"/>
</dbReference>
<feature type="compositionally biased region" description="Basic and acidic residues" evidence="2">
    <location>
        <begin position="1"/>
        <end position="12"/>
    </location>
</feature>
<evidence type="ECO:0000313" key="3">
    <source>
        <dbReference type="EMBL" id="GAA0288831.1"/>
    </source>
</evidence>
<reference evidence="3 4" key="1">
    <citation type="journal article" date="2019" name="Int. J. Syst. Evol. Microbiol.">
        <title>The Global Catalogue of Microorganisms (GCM) 10K type strain sequencing project: providing services to taxonomists for standard genome sequencing and annotation.</title>
        <authorList>
            <consortium name="The Broad Institute Genomics Platform"/>
            <consortium name="The Broad Institute Genome Sequencing Center for Infectious Disease"/>
            <person name="Wu L."/>
            <person name="Ma J."/>
        </authorList>
    </citation>
    <scope>NUCLEOTIDE SEQUENCE [LARGE SCALE GENOMIC DNA]</scope>
    <source>
        <strain evidence="3 4">JCM 4505</strain>
    </source>
</reference>
<dbReference type="PANTHER" id="PTHR43861">
    <property type="entry name" value="TRANS-ACONITATE 2-METHYLTRANSFERASE-RELATED"/>
    <property type="match status" value="1"/>
</dbReference>
<dbReference type="SUPFAM" id="SSF53335">
    <property type="entry name" value="S-adenosyl-L-methionine-dependent methyltransferases"/>
    <property type="match status" value="1"/>
</dbReference>
<keyword evidence="4" id="KW-1185">Reference proteome</keyword>
<evidence type="ECO:0000313" key="4">
    <source>
        <dbReference type="Proteomes" id="UP001501867"/>
    </source>
</evidence>
<keyword evidence="3" id="KW-0489">Methyltransferase</keyword>
<name>A0ABN0VD05_9ACTN</name>
<accession>A0ABN0VD05</accession>
<organism evidence="3 4">
    <name type="scientific">Streptomyces polychromogenes</name>
    <dbReference type="NCBI Taxonomy" id="67342"/>
    <lineage>
        <taxon>Bacteria</taxon>
        <taxon>Bacillati</taxon>
        <taxon>Actinomycetota</taxon>
        <taxon>Actinomycetes</taxon>
        <taxon>Kitasatosporales</taxon>
        <taxon>Streptomycetaceae</taxon>
        <taxon>Streptomyces</taxon>
    </lineage>
</organism>
<dbReference type="Pfam" id="PF13489">
    <property type="entry name" value="Methyltransf_23"/>
    <property type="match status" value="1"/>
</dbReference>